<dbReference type="AlphaFoldDB" id="A0A932ZXB4"/>
<name>A0A932ZXB4_UNCTE</name>
<dbReference type="Gene3D" id="3.40.50.970">
    <property type="match status" value="2"/>
</dbReference>
<dbReference type="InterPro" id="IPR000399">
    <property type="entry name" value="TPP-bd_CS"/>
</dbReference>
<dbReference type="Pfam" id="PF02775">
    <property type="entry name" value="TPP_enzyme_C"/>
    <property type="match status" value="1"/>
</dbReference>
<dbReference type="Pfam" id="PF00205">
    <property type="entry name" value="TPP_enzyme_M"/>
    <property type="match status" value="1"/>
</dbReference>
<comment type="caution">
    <text evidence="7">The sequence shown here is derived from an EMBL/GenBank/DDBJ whole genome shotgun (WGS) entry which is preliminary data.</text>
</comment>
<keyword evidence="2 3" id="KW-0786">Thiamine pyrophosphate</keyword>
<dbReference type="SUPFAM" id="SSF52467">
    <property type="entry name" value="DHS-like NAD/FAD-binding domain"/>
    <property type="match status" value="1"/>
</dbReference>
<dbReference type="PROSITE" id="PS00187">
    <property type="entry name" value="TPP_ENZYMES"/>
    <property type="match status" value="1"/>
</dbReference>
<dbReference type="InterPro" id="IPR029061">
    <property type="entry name" value="THDP-binding"/>
</dbReference>
<evidence type="ECO:0000259" key="6">
    <source>
        <dbReference type="Pfam" id="PF02776"/>
    </source>
</evidence>
<dbReference type="InterPro" id="IPR011766">
    <property type="entry name" value="TPP_enzyme_TPP-bd"/>
</dbReference>
<dbReference type="InterPro" id="IPR012000">
    <property type="entry name" value="Thiamin_PyroP_enz_cen_dom"/>
</dbReference>
<dbReference type="PANTHER" id="PTHR18968:SF133">
    <property type="entry name" value="BENZOYLFORMATE DECARBOXYLASE"/>
    <property type="match status" value="1"/>
</dbReference>
<dbReference type="PANTHER" id="PTHR18968">
    <property type="entry name" value="THIAMINE PYROPHOSPHATE ENZYMES"/>
    <property type="match status" value="1"/>
</dbReference>
<dbReference type="CDD" id="cd07035">
    <property type="entry name" value="TPP_PYR_POX_like"/>
    <property type="match status" value="1"/>
</dbReference>
<evidence type="ECO:0000256" key="2">
    <source>
        <dbReference type="ARBA" id="ARBA00023052"/>
    </source>
</evidence>
<proteinExistence type="inferred from homology"/>
<dbReference type="GO" id="GO:0030976">
    <property type="term" value="F:thiamine pyrophosphate binding"/>
    <property type="evidence" value="ECO:0007669"/>
    <property type="project" value="InterPro"/>
</dbReference>
<dbReference type="GO" id="GO:0050660">
    <property type="term" value="F:flavin adenine dinucleotide binding"/>
    <property type="evidence" value="ECO:0007669"/>
    <property type="project" value="TreeGrafter"/>
</dbReference>
<evidence type="ECO:0000256" key="3">
    <source>
        <dbReference type="RuleBase" id="RU362132"/>
    </source>
</evidence>
<feature type="domain" description="Thiamine pyrophosphate enzyme N-terminal TPP-binding" evidence="6">
    <location>
        <begin position="5"/>
        <end position="105"/>
    </location>
</feature>
<accession>A0A932ZXB4</accession>
<comment type="similarity">
    <text evidence="1 3">Belongs to the TPP enzyme family.</text>
</comment>
<dbReference type="SUPFAM" id="SSF52518">
    <property type="entry name" value="Thiamin diphosphate-binding fold (THDP-binding)"/>
    <property type="match status" value="2"/>
</dbReference>
<dbReference type="InterPro" id="IPR012001">
    <property type="entry name" value="Thiamin_PyroP_enz_TPP-bd_dom"/>
</dbReference>
<dbReference type="CDD" id="cd02002">
    <property type="entry name" value="TPP_BFDC"/>
    <property type="match status" value="1"/>
</dbReference>
<dbReference type="InterPro" id="IPR029035">
    <property type="entry name" value="DHS-like_NAD/FAD-binding_dom"/>
</dbReference>
<evidence type="ECO:0000259" key="4">
    <source>
        <dbReference type="Pfam" id="PF00205"/>
    </source>
</evidence>
<dbReference type="GO" id="GO:0003984">
    <property type="term" value="F:acetolactate synthase activity"/>
    <property type="evidence" value="ECO:0007669"/>
    <property type="project" value="TreeGrafter"/>
</dbReference>
<dbReference type="InterPro" id="IPR045229">
    <property type="entry name" value="TPP_enz"/>
</dbReference>
<feature type="domain" description="Thiamine pyrophosphate enzyme TPP-binding" evidence="5">
    <location>
        <begin position="424"/>
        <end position="550"/>
    </location>
</feature>
<dbReference type="GO" id="GO:0000287">
    <property type="term" value="F:magnesium ion binding"/>
    <property type="evidence" value="ECO:0007669"/>
    <property type="project" value="InterPro"/>
</dbReference>
<evidence type="ECO:0000259" key="5">
    <source>
        <dbReference type="Pfam" id="PF02775"/>
    </source>
</evidence>
<evidence type="ECO:0000313" key="8">
    <source>
        <dbReference type="Proteomes" id="UP000752292"/>
    </source>
</evidence>
<dbReference type="EMBL" id="JACQRX010000323">
    <property type="protein sequence ID" value="MBI4252275.1"/>
    <property type="molecule type" value="Genomic_DNA"/>
</dbReference>
<dbReference type="GO" id="GO:0019752">
    <property type="term" value="P:carboxylic acid metabolic process"/>
    <property type="evidence" value="ECO:0007669"/>
    <property type="project" value="UniProtKB-ARBA"/>
</dbReference>
<sequence length="561" mass="58980">MKRRTGSDLMLETLLSEGVRHIFGNPGTTELPLMDALVTEKGLAYVLCLQESVAVGAAEGYAFASGGAGVINLHVAPGLGNALGMLYNSKRAGTPLVVTAGNQGQEGHLCETVLWDDLPRMAAPLTKWAYEVRRVEDLEQALRRAVKVALSPPTGPVFLSLPGDVMLAPPPPMQGSPTRIATAFPAAEAGVRRAAEALAQARRPAIVAGSGVTRSGAVQELVRLAERLGAQVFGESASNTIAFPLGHPLYSGELVRVAKHLRAQLEGFDLLFFIGTEAFILSFPPDVPIIPAGTRTMHLDLNAWEIGKNYPADPALLGDPGATLALLLPALEEALGEAGRARAQERRREAELTATALRKKLTPPALTPESESAKGMPPAVFQAALGEALPRGCALVDESITTGGPGLRQAVAGKAGGYFGMKGGGIGLGLPTALGVKVALPERPVVCVSGDGSAMYTIQTLWSAARYGVGCVWIIANNRSYRILKERVLNLQGNTQELRRFVAMDLREPEIGFAGLAEGMGVPARRADTAKELKSALAGALAAGKPCLIDARVQNEELERG</sequence>
<protein>
    <submittedName>
        <fullName evidence="7">Thiamine pyrophosphate-binding protein</fullName>
    </submittedName>
</protein>
<evidence type="ECO:0000313" key="7">
    <source>
        <dbReference type="EMBL" id="MBI4252275.1"/>
    </source>
</evidence>
<dbReference type="Pfam" id="PF02776">
    <property type="entry name" value="TPP_enzyme_N"/>
    <property type="match status" value="1"/>
</dbReference>
<dbReference type="Proteomes" id="UP000752292">
    <property type="component" value="Unassembled WGS sequence"/>
</dbReference>
<gene>
    <name evidence="7" type="ORF">HY618_07425</name>
</gene>
<feature type="domain" description="Thiamine pyrophosphate enzyme central" evidence="4">
    <location>
        <begin position="191"/>
        <end position="326"/>
    </location>
</feature>
<evidence type="ECO:0000256" key="1">
    <source>
        <dbReference type="ARBA" id="ARBA00007812"/>
    </source>
</evidence>
<dbReference type="Gene3D" id="3.40.50.1220">
    <property type="entry name" value="TPP-binding domain"/>
    <property type="match status" value="1"/>
</dbReference>
<organism evidence="7 8">
    <name type="scientific">Tectimicrobiota bacterium</name>
    <dbReference type="NCBI Taxonomy" id="2528274"/>
    <lineage>
        <taxon>Bacteria</taxon>
        <taxon>Pseudomonadati</taxon>
        <taxon>Nitrospinota/Tectimicrobiota group</taxon>
        <taxon>Candidatus Tectimicrobiota</taxon>
    </lineage>
</organism>
<reference evidence="7" key="1">
    <citation type="submission" date="2020-07" db="EMBL/GenBank/DDBJ databases">
        <title>Huge and variable diversity of episymbiotic CPR bacteria and DPANN archaea in groundwater ecosystems.</title>
        <authorList>
            <person name="He C.Y."/>
            <person name="Keren R."/>
            <person name="Whittaker M."/>
            <person name="Farag I.F."/>
            <person name="Doudna J."/>
            <person name="Cate J.H.D."/>
            <person name="Banfield J.F."/>
        </authorList>
    </citation>
    <scope>NUCLEOTIDE SEQUENCE</scope>
    <source>
        <strain evidence="7">NC_groundwater_1370_Ag_S-0.2um_69_93</strain>
    </source>
</reference>